<keyword evidence="1" id="KW-0479">Metal-binding</keyword>
<dbReference type="Proteomes" id="UP001165586">
    <property type="component" value="Unassembled WGS sequence"/>
</dbReference>
<evidence type="ECO:0000259" key="5">
    <source>
        <dbReference type="Pfam" id="PF01258"/>
    </source>
</evidence>
<feature type="zinc finger region" description="dksA C4-type" evidence="4">
    <location>
        <begin position="36"/>
        <end position="60"/>
    </location>
</feature>
<name>A0ABT2HBA1_9MICO</name>
<evidence type="ECO:0000313" key="7">
    <source>
        <dbReference type="Proteomes" id="UP001165586"/>
    </source>
</evidence>
<keyword evidence="7" id="KW-1185">Reference proteome</keyword>
<gene>
    <name evidence="6" type="ORF">N1032_26205</name>
</gene>
<protein>
    <submittedName>
        <fullName evidence="6">TraR/DksA C4-type zinc finger protein</fullName>
    </submittedName>
</protein>
<feature type="non-terminal residue" evidence="6">
    <location>
        <position position="1"/>
    </location>
</feature>
<feature type="domain" description="Zinc finger DksA/TraR C4-type" evidence="5">
    <location>
        <begin position="34"/>
        <end position="64"/>
    </location>
</feature>
<dbReference type="PANTHER" id="PTHR38777">
    <property type="entry name" value="FELS-2 PROPHAGE PROTEIN"/>
    <property type="match status" value="1"/>
</dbReference>
<evidence type="ECO:0000313" key="6">
    <source>
        <dbReference type="EMBL" id="MCS5737226.1"/>
    </source>
</evidence>
<evidence type="ECO:0000256" key="4">
    <source>
        <dbReference type="PROSITE-ProRule" id="PRU00510"/>
    </source>
</evidence>
<evidence type="ECO:0000256" key="3">
    <source>
        <dbReference type="ARBA" id="ARBA00022833"/>
    </source>
</evidence>
<evidence type="ECO:0000256" key="1">
    <source>
        <dbReference type="ARBA" id="ARBA00022723"/>
    </source>
</evidence>
<evidence type="ECO:0000256" key="2">
    <source>
        <dbReference type="ARBA" id="ARBA00022771"/>
    </source>
</evidence>
<keyword evidence="3" id="KW-0862">Zinc</keyword>
<accession>A0ABT2HBA1</accession>
<dbReference type="Pfam" id="PF01258">
    <property type="entry name" value="zf-dskA_traR"/>
    <property type="match status" value="1"/>
</dbReference>
<sequence>VMPHNDRHQLKMNATIDFGIAAARSQLGTGESETHCLDCGKSIPQKRREIVKGCKYCITCQSNHDKRITLPYERQ</sequence>
<reference evidence="6" key="1">
    <citation type="submission" date="2022-08" db="EMBL/GenBank/DDBJ databases">
        <authorList>
            <person name="Deng Y."/>
            <person name="Han X.-F."/>
            <person name="Zhang Y.-Q."/>
        </authorList>
    </citation>
    <scope>NUCLEOTIDE SEQUENCE</scope>
    <source>
        <strain evidence="6">CPCC 203386</strain>
    </source>
</reference>
<dbReference type="EMBL" id="JANLCJ010000517">
    <property type="protein sequence ID" value="MCS5737226.1"/>
    <property type="molecule type" value="Genomic_DNA"/>
</dbReference>
<dbReference type="RefSeq" id="WP_259543567.1">
    <property type="nucleotide sequence ID" value="NZ_JANLCJ010000517.1"/>
</dbReference>
<dbReference type="PROSITE" id="PS51128">
    <property type="entry name" value="ZF_DKSA_2"/>
    <property type="match status" value="1"/>
</dbReference>
<dbReference type="PANTHER" id="PTHR38777:SF1">
    <property type="entry name" value="DNAK SUPPRESSOR PROTEIN"/>
    <property type="match status" value="1"/>
</dbReference>
<keyword evidence="2" id="KW-0863">Zinc-finger</keyword>
<dbReference type="InterPro" id="IPR000962">
    <property type="entry name" value="Znf_DskA_TraR"/>
</dbReference>
<dbReference type="SUPFAM" id="SSF57716">
    <property type="entry name" value="Glucocorticoid receptor-like (DNA-binding domain)"/>
    <property type="match status" value="1"/>
</dbReference>
<comment type="caution">
    <text evidence="6">The sequence shown here is derived from an EMBL/GenBank/DDBJ whole genome shotgun (WGS) entry which is preliminary data.</text>
</comment>
<proteinExistence type="predicted"/>
<organism evidence="6 7">
    <name type="scientific">Herbiconiux daphne</name>
    <dbReference type="NCBI Taxonomy" id="2970914"/>
    <lineage>
        <taxon>Bacteria</taxon>
        <taxon>Bacillati</taxon>
        <taxon>Actinomycetota</taxon>
        <taxon>Actinomycetes</taxon>
        <taxon>Micrococcales</taxon>
        <taxon>Microbacteriaceae</taxon>
        <taxon>Herbiconiux</taxon>
    </lineage>
</organism>
<dbReference type="Gene3D" id="1.20.120.910">
    <property type="entry name" value="DksA, coiled-coil domain"/>
    <property type="match status" value="1"/>
</dbReference>